<protein>
    <recommendedName>
        <fullName evidence="3">DUF3794 domain-containing protein</fullName>
    </recommendedName>
</protein>
<organism evidence="1 2">
    <name type="scientific">Candidatus Borkfalkia excrementavium</name>
    <dbReference type="NCBI Taxonomy" id="2838505"/>
    <lineage>
        <taxon>Bacteria</taxon>
        <taxon>Bacillati</taxon>
        <taxon>Bacillota</taxon>
        <taxon>Clostridia</taxon>
        <taxon>Christensenellales</taxon>
        <taxon>Christensenellaceae</taxon>
        <taxon>Candidatus Borkfalkia</taxon>
    </lineage>
</organism>
<reference evidence="1" key="1">
    <citation type="journal article" date="2021" name="PeerJ">
        <title>Extensive microbial diversity within the chicken gut microbiome revealed by metagenomics and culture.</title>
        <authorList>
            <person name="Gilroy R."/>
            <person name="Ravi A."/>
            <person name="Getino M."/>
            <person name="Pursley I."/>
            <person name="Horton D.L."/>
            <person name="Alikhan N.F."/>
            <person name="Baker D."/>
            <person name="Gharbi K."/>
            <person name="Hall N."/>
            <person name="Watson M."/>
            <person name="Adriaenssens E.M."/>
            <person name="Foster-Nyarko E."/>
            <person name="Jarju S."/>
            <person name="Secka A."/>
            <person name="Antonio M."/>
            <person name="Oren A."/>
            <person name="Chaudhuri R.R."/>
            <person name="La Ragione R."/>
            <person name="Hildebrand F."/>
            <person name="Pallen M.J."/>
        </authorList>
    </citation>
    <scope>NUCLEOTIDE SEQUENCE</scope>
    <source>
        <strain evidence="1">CHK199-9574</strain>
    </source>
</reference>
<evidence type="ECO:0008006" key="3">
    <source>
        <dbReference type="Google" id="ProtNLM"/>
    </source>
</evidence>
<comment type="caution">
    <text evidence="1">The sequence shown here is derived from an EMBL/GenBank/DDBJ whole genome shotgun (WGS) entry which is preliminary data.</text>
</comment>
<evidence type="ECO:0000313" key="2">
    <source>
        <dbReference type="Proteomes" id="UP000824135"/>
    </source>
</evidence>
<dbReference type="EMBL" id="DXCO01000020">
    <property type="protein sequence ID" value="HIY77915.1"/>
    <property type="molecule type" value="Genomic_DNA"/>
</dbReference>
<dbReference type="Proteomes" id="UP000824135">
    <property type="component" value="Unassembled WGS sequence"/>
</dbReference>
<accession>A0A9D1Z6U0</accession>
<evidence type="ECO:0000313" key="1">
    <source>
        <dbReference type="EMBL" id="HIY77915.1"/>
    </source>
</evidence>
<sequence>MSVSGKYEKYTCCTGGDKIKTQSIVECRLNDWSEKKILAVGAKAVLGGAEVLSGEIRYGGKLYFTIVAAEEDGAIIGAERGAEFSHKAPCESAAPAQTADVVLRVEKTEIRRDGRAVVLSAIVSAEIELFVPAEIDYLSGGEGIVCDFAPVRVLQVFTARGEAEIEEEFDTDYVGDVLMHSECAFVNRAVSVAGGVEVSGEINLGILAKKEGENDVVSFERLIPFRAEIPCDEAVTGAGATAVVEVRSVNISASCDEDKNRCRVFAEFVLEVHAKVYRGENVVMPKDAFCLGCKSAPEKREIESREPTCSFSASERVSGTAAMSGQIDFSCSLQAVALTGCEVAVGVGDGEVNVEGVVFATVLYKEGGGAPASCQISLPFAFPVKSDRARRGDTAEVSALVCGVSARQKKEGELEADGALKLYITLFSGEKHSVVTRIEAGDPIAENDSAFSVYIPAAGDGLWDVAKKLRKTPEEVQRCNADLEYPLTGKERIVIYRKKQVKF</sequence>
<gene>
    <name evidence="1" type="ORF">H9728_02620</name>
</gene>
<reference evidence="1" key="2">
    <citation type="submission" date="2021-04" db="EMBL/GenBank/DDBJ databases">
        <authorList>
            <person name="Gilroy R."/>
        </authorList>
    </citation>
    <scope>NUCLEOTIDE SEQUENCE</scope>
    <source>
        <strain evidence="1">CHK199-9574</strain>
    </source>
</reference>
<proteinExistence type="predicted"/>
<name>A0A9D1Z6U0_9FIRM</name>
<dbReference type="AlphaFoldDB" id="A0A9D1Z6U0"/>